<dbReference type="SUPFAM" id="SSF56112">
    <property type="entry name" value="Protein kinase-like (PK-like)"/>
    <property type="match status" value="1"/>
</dbReference>
<reference evidence="1" key="1">
    <citation type="journal article" name="DNA Res.">
        <title>The physiological potential of anammox bacteria as revealed by their core genome structure.</title>
        <authorList>
            <person name="Okubo T."/>
            <person name="Toyoda A."/>
            <person name="Fukuhara K."/>
            <person name="Uchiyama I."/>
            <person name="Harigaya Y."/>
            <person name="Kuroiwa M."/>
            <person name="Suzuki T."/>
            <person name="Murakami Y."/>
            <person name="Suwa Y."/>
            <person name="Takami H."/>
        </authorList>
    </citation>
    <scope>NUCLEOTIDE SEQUENCE</scope>
    <source>
        <strain evidence="1">317325-3</strain>
    </source>
</reference>
<name>A0A809R0Y7_9PROT</name>
<proteinExistence type="predicted"/>
<dbReference type="InterPro" id="IPR027023">
    <property type="entry name" value="Put_LipoPS_kinase_InaA"/>
</dbReference>
<accession>A0A809R0Y7</accession>
<dbReference type="AlphaFoldDB" id="A0A809R0Y7"/>
<evidence type="ECO:0000313" key="1">
    <source>
        <dbReference type="EMBL" id="BBO21279.1"/>
    </source>
</evidence>
<dbReference type="EMBL" id="AP021857">
    <property type="protein sequence ID" value="BBO21279.1"/>
    <property type="molecule type" value="Genomic_DNA"/>
</dbReference>
<dbReference type="PIRSF" id="PIRSF026326">
    <property type="entry name" value="InaA"/>
    <property type="match status" value="1"/>
</dbReference>
<dbReference type="KEGG" id="ddz:DSYM_19780"/>
<evidence type="ECO:0000313" key="2">
    <source>
        <dbReference type="Proteomes" id="UP000662914"/>
    </source>
</evidence>
<gene>
    <name evidence="1" type="ORF">DSYM_19780</name>
</gene>
<sequence>MKDFINERWRPILAHNGLSDFNALWQLRADWFEEPNHRRGGWSGVSRCELALPGGGTRAIFLKRQENHKARLWTHPVRGAPTFLREFRHIQHYRACGVPTLEPVYFAMHKVGKDERAILVTEELSGFVSMEDRVQRWLKDGAPTRPLRLRMLKAIAALLRDMHAHGIQHNCFFPKHVFVRVNADGGIEARVIDLEKSRWRPSKVVCAIRDLYTLNYHSQMWSRSDRLWFFKSYLQTDRLTPFAKWLWRTVAARSDRKRRIQPPALFLTAKPGVAE</sequence>
<dbReference type="Proteomes" id="UP000662914">
    <property type="component" value="Chromosome"/>
</dbReference>
<protein>
    <recommendedName>
        <fullName evidence="3">Lipopolysaccharide kinase</fullName>
    </recommendedName>
</protein>
<dbReference type="InterPro" id="IPR011009">
    <property type="entry name" value="Kinase-like_dom_sf"/>
</dbReference>
<organism evidence="1 2">
    <name type="scientific">Candidatus Desulfobacillus denitrificans</name>
    <dbReference type="NCBI Taxonomy" id="2608985"/>
    <lineage>
        <taxon>Bacteria</taxon>
        <taxon>Pseudomonadati</taxon>
        <taxon>Pseudomonadota</taxon>
        <taxon>Betaproteobacteria</taxon>
        <taxon>Candidatus Desulfobacillus</taxon>
    </lineage>
</organism>
<dbReference type="Pfam" id="PF06293">
    <property type="entry name" value="Kdo"/>
    <property type="match status" value="1"/>
</dbReference>
<evidence type="ECO:0008006" key="3">
    <source>
        <dbReference type="Google" id="ProtNLM"/>
    </source>
</evidence>